<reference evidence="4 5" key="2">
    <citation type="submission" date="2016-08" db="EMBL/GenBank/DDBJ databases">
        <title>Pervasive Adenine N6-methylation of Active Genes in Fungi.</title>
        <authorList>
            <consortium name="DOE Joint Genome Institute"/>
            <person name="Mondo S.J."/>
            <person name="Dannebaum R.O."/>
            <person name="Kuo R.C."/>
            <person name="Labutti K."/>
            <person name="Haridas S."/>
            <person name="Kuo A."/>
            <person name="Salamov A."/>
            <person name="Ahrendt S.R."/>
            <person name="Lipzen A."/>
            <person name="Sullivan W."/>
            <person name="Andreopoulos W.B."/>
            <person name="Clum A."/>
            <person name="Lindquist E."/>
            <person name="Daum C."/>
            <person name="Ramamoorthy G.K."/>
            <person name="Gryganskyi A."/>
            <person name="Culley D."/>
            <person name="Magnuson J.K."/>
            <person name="James T.Y."/>
            <person name="O'Malley M.A."/>
            <person name="Stajich J.E."/>
            <person name="Spatafora J.W."/>
            <person name="Visel A."/>
            <person name="Grigoriev I.V."/>
        </authorList>
    </citation>
    <scope>NUCLEOTIDE SEQUENCE [LARGE SCALE GENOMIC DNA]</scope>
    <source>
        <strain evidence="4 5">S4</strain>
    </source>
</reference>
<keyword evidence="2" id="KW-0235">DNA replication</keyword>
<dbReference type="STRING" id="1754192.A0A1Y1VRW2"/>
<dbReference type="GO" id="GO:0005634">
    <property type="term" value="C:nucleus"/>
    <property type="evidence" value="ECO:0007669"/>
    <property type="project" value="TreeGrafter"/>
</dbReference>
<dbReference type="GO" id="GO:0005524">
    <property type="term" value="F:ATP binding"/>
    <property type="evidence" value="ECO:0007669"/>
    <property type="project" value="InterPro"/>
</dbReference>
<dbReference type="InterPro" id="IPR027417">
    <property type="entry name" value="P-loop_NTPase"/>
</dbReference>
<dbReference type="AlphaFoldDB" id="A0A1Y1VRW2"/>
<comment type="similarity">
    <text evidence="1">Belongs to the MCM family.</text>
</comment>
<feature type="region of interest" description="Disordered" evidence="3">
    <location>
        <begin position="55"/>
        <end position="138"/>
    </location>
</feature>
<dbReference type="PANTHER" id="PTHR11630">
    <property type="entry name" value="DNA REPLICATION LICENSING FACTOR MCM FAMILY MEMBER"/>
    <property type="match status" value="1"/>
</dbReference>
<evidence type="ECO:0008006" key="6">
    <source>
        <dbReference type="Google" id="ProtNLM"/>
    </source>
</evidence>
<comment type="caution">
    <text evidence="4">The sequence shown here is derived from an EMBL/GenBank/DDBJ whole genome shotgun (WGS) entry which is preliminary data.</text>
</comment>
<dbReference type="Gene3D" id="3.40.50.300">
    <property type="entry name" value="P-loop containing nucleotide triphosphate hydrolases"/>
    <property type="match status" value="1"/>
</dbReference>
<proteinExistence type="inferred from homology"/>
<keyword evidence="5" id="KW-1185">Reference proteome</keyword>
<dbReference type="Proteomes" id="UP000193944">
    <property type="component" value="Unassembled WGS sequence"/>
</dbReference>
<sequence length="973" mass="114502">MNEELFVKETKKRNKLEENIQTTSDNDTINYTDIWELNYNIEHNTFSQELPSLFSETEDENENDENDQDKTIVPDQSLNNSVTTKRSHYKVINNNKNKKQKISTNNKDIDSENENENENENEINKENDENEIEVTSSSPINNTSYITISESQKINENNQKEDNNHIFNNFKKRYKRDDYLYTLYDSDDEEDKSLLEKIFKSDKYEKIKNYLSSYHMVDILNAIEKKDTKKKFNDHNSHQFYIVYLIDIYHITNYDMEIGNDIIQGFKNDIKKYFECATLSLLESHLFKENINLINLKKKLSMNIRFKNIPSTDISIISNLKNTLNKCFFHNFSIIHEDTFYNIKGIITALYLPEYFVQYHTFICENPLCKRYKERKILHQNYNYSFTSNGIEVQPNVVDKNFINNNICTYCKRQRSEIIEERIGTLIQKGMLTVLEKNGCYFNTCTIFIEGEDLINSIFIGDIVNIIGILERQKNSTTKGKPKLFYNDYYIKVNNMWSCSFVIETYHKLYIETLLINTLKTNQELVEHHINQSYIPKSISFFLKLNLSSFAFTQRLIDCFCEDIVPSSMLRKTKLMILLSLVSTPSDPKSSFHYLIEWEKNSFEATNEKIHLMFVMDDYYPLFLRLIESSQKMRRNHNLVMEDNKYKPLINISSTTDKHIKSPSFIDGGNLCYAKDGILKIPFSNLTPKEIKHVISVMDTQVNIPLQGSQIECLVPFINTTIVWGLYDLQYLNIKNKKGKNNIKYIKDSITNNTDLFSQMFNSFNLYSYMKVKPDKKYDKLFCEDLIESMCVMEKENDDNDNDDNEQENIKIPDINREDFIFYINTVSNIDVEISNECNKLLKDYCHIYRKKINLTIEISSTVYILQKLINIAMCHSRLCFRNIATIDDALVAIIIFEESVATLEKNSTLLIFKSLPNDMDNFSNFGSLTLEERISCYKNRKKNLAEFNKIVKNDDEIIGKVYEKLNEIFTNN</sequence>
<accession>A0A1Y1VRW2</accession>
<dbReference type="GO" id="GO:0006260">
    <property type="term" value="P:DNA replication"/>
    <property type="evidence" value="ECO:0007669"/>
    <property type="project" value="UniProtKB-KW"/>
</dbReference>
<protein>
    <recommendedName>
        <fullName evidence="6">MCM AAA-lid domain-containing protein</fullName>
    </recommendedName>
</protein>
<evidence type="ECO:0000256" key="3">
    <source>
        <dbReference type="SAM" id="MobiDB-lite"/>
    </source>
</evidence>
<evidence type="ECO:0000256" key="1">
    <source>
        <dbReference type="ARBA" id="ARBA00008010"/>
    </source>
</evidence>
<dbReference type="EMBL" id="MCFG01000564">
    <property type="protein sequence ID" value="ORX64021.1"/>
    <property type="molecule type" value="Genomic_DNA"/>
</dbReference>
<gene>
    <name evidence="4" type="ORF">BCR32DRAFT_287389</name>
</gene>
<dbReference type="GO" id="GO:0042555">
    <property type="term" value="C:MCM complex"/>
    <property type="evidence" value="ECO:0007669"/>
    <property type="project" value="TreeGrafter"/>
</dbReference>
<reference evidence="4 5" key="1">
    <citation type="submission" date="2016-08" db="EMBL/GenBank/DDBJ databases">
        <title>A Parts List for Fungal Cellulosomes Revealed by Comparative Genomics.</title>
        <authorList>
            <consortium name="DOE Joint Genome Institute"/>
            <person name="Haitjema C.H."/>
            <person name="Gilmore S.P."/>
            <person name="Henske J.K."/>
            <person name="Solomon K.V."/>
            <person name="De Groot R."/>
            <person name="Kuo A."/>
            <person name="Mondo S.J."/>
            <person name="Salamov A.A."/>
            <person name="Labutti K."/>
            <person name="Zhao Z."/>
            <person name="Chiniquy J."/>
            <person name="Barry K."/>
            <person name="Brewer H.M."/>
            <person name="Purvine S.O."/>
            <person name="Wright A.T."/>
            <person name="Boxma B."/>
            <person name="Van Alen T."/>
            <person name="Hackstein J.H."/>
            <person name="Baker S.E."/>
            <person name="Grigoriev I.V."/>
            <person name="O'Malley M.A."/>
        </authorList>
    </citation>
    <scope>NUCLEOTIDE SEQUENCE [LARGE SCALE GENOMIC DNA]</scope>
    <source>
        <strain evidence="4 5">S4</strain>
    </source>
</reference>
<evidence type="ECO:0000313" key="5">
    <source>
        <dbReference type="Proteomes" id="UP000193944"/>
    </source>
</evidence>
<feature type="compositionally biased region" description="Acidic residues" evidence="3">
    <location>
        <begin position="111"/>
        <end position="121"/>
    </location>
</feature>
<dbReference type="GO" id="GO:0003697">
    <property type="term" value="F:single-stranded DNA binding"/>
    <property type="evidence" value="ECO:0007669"/>
    <property type="project" value="TreeGrafter"/>
</dbReference>
<feature type="compositionally biased region" description="Polar residues" evidence="3">
    <location>
        <begin position="74"/>
        <end position="84"/>
    </location>
</feature>
<dbReference type="OrthoDB" id="2015372at2759"/>
<organism evidence="4 5">
    <name type="scientific">Anaeromyces robustus</name>
    <dbReference type="NCBI Taxonomy" id="1754192"/>
    <lineage>
        <taxon>Eukaryota</taxon>
        <taxon>Fungi</taxon>
        <taxon>Fungi incertae sedis</taxon>
        <taxon>Chytridiomycota</taxon>
        <taxon>Chytridiomycota incertae sedis</taxon>
        <taxon>Neocallimastigomycetes</taxon>
        <taxon>Neocallimastigales</taxon>
        <taxon>Neocallimastigaceae</taxon>
        <taxon>Anaeromyces</taxon>
    </lineage>
</organism>
<feature type="compositionally biased region" description="Acidic residues" evidence="3">
    <location>
        <begin position="56"/>
        <end position="67"/>
    </location>
</feature>
<evidence type="ECO:0000313" key="4">
    <source>
        <dbReference type="EMBL" id="ORX64021.1"/>
    </source>
</evidence>
<name>A0A1Y1VRW2_9FUNG</name>
<dbReference type="GO" id="GO:0017116">
    <property type="term" value="F:single-stranded DNA helicase activity"/>
    <property type="evidence" value="ECO:0007669"/>
    <property type="project" value="TreeGrafter"/>
</dbReference>
<evidence type="ECO:0000256" key="2">
    <source>
        <dbReference type="ARBA" id="ARBA00022705"/>
    </source>
</evidence>
<dbReference type="InterPro" id="IPR031327">
    <property type="entry name" value="MCM"/>
</dbReference>
<dbReference type="PANTHER" id="PTHR11630:SF66">
    <property type="entry name" value="DNA REPLICATION LICENSING FACTOR MCM4"/>
    <property type="match status" value="1"/>
</dbReference>